<keyword evidence="3" id="KW-1185">Reference proteome</keyword>
<dbReference type="InterPro" id="IPR001387">
    <property type="entry name" value="Cro/C1-type_HTH"/>
</dbReference>
<dbReference type="InterPro" id="IPR010982">
    <property type="entry name" value="Lambda_DNA-bd_dom_sf"/>
</dbReference>
<dbReference type="SMART" id="SM00530">
    <property type="entry name" value="HTH_XRE"/>
    <property type="match status" value="1"/>
</dbReference>
<evidence type="ECO:0000313" key="2">
    <source>
        <dbReference type="EMBL" id="SFF41435.1"/>
    </source>
</evidence>
<dbReference type="GO" id="GO:0003677">
    <property type="term" value="F:DNA binding"/>
    <property type="evidence" value="ECO:0007669"/>
    <property type="project" value="InterPro"/>
</dbReference>
<proteinExistence type="predicted"/>
<dbReference type="RefSeq" id="WP_093618540.1">
    <property type="nucleotide sequence ID" value="NZ_BOMT01000059.1"/>
</dbReference>
<dbReference type="Pfam" id="PF01381">
    <property type="entry name" value="HTH_3"/>
    <property type="match status" value="1"/>
</dbReference>
<dbReference type="Proteomes" id="UP000199645">
    <property type="component" value="Unassembled WGS sequence"/>
</dbReference>
<dbReference type="EMBL" id="FONV01000010">
    <property type="protein sequence ID" value="SFF41435.1"/>
    <property type="molecule type" value="Genomic_DNA"/>
</dbReference>
<dbReference type="STRING" id="35752.SAMN05421541_11021"/>
<dbReference type="CDD" id="cd00093">
    <property type="entry name" value="HTH_XRE"/>
    <property type="match status" value="1"/>
</dbReference>
<name>A0A1I2IGI2_9ACTN</name>
<dbReference type="Gene3D" id="1.10.260.40">
    <property type="entry name" value="lambda repressor-like DNA-binding domains"/>
    <property type="match status" value="1"/>
</dbReference>
<gene>
    <name evidence="2" type="ORF">SAMN05421541_11021</name>
</gene>
<sequence length="695" mass="75882">MSLHERLNQELNRQGRTQAELAKAVGVSAATVSQWRAGTKTPSTSNITKIARWLGREPWWLHYGESTQGSVPADERQRAAYRRECSWYHRLAPADEGRELGNPAGFAFSGGLGTLARETGQNVVDEATPGQPTVEARYTLIELSGAPLTAFLTAIRFNEELRVHLEAAAGSKQKVAKVIARGLELLDTDQRLVLLRIEDYGAKGLIGPEYEYGNYMAVVRNILDSYKSEGSGGSYGLGKSVMWACSRFGLVLINSNLSVAQEGKREGRYIGRLDLPWHRIPGDSTSYAGPAWFGQVDPEKTPVTRSYWGNHALAQDTLLNREGEESGTSFLIVGAYDPDDKIESLEEMHDELVRSLADNFWPAMVERPGGEPGLLTASVRSERNGVTVKTDLVDPAAHTPARTRLLRAHLEDVTVDTLESPGDVVRRYVTLNVPGRTDRSHGPQQHEAVVLITEADEEDANINRVAYMRGSHMVIRDEAVSGLPMGSRPFHAVVLAGLAAGDEPADRAADRFLRAAEPPEHDQWKVTPEVSSSYTRGSSTALTHFKAEVRNAIREVVGRPPRDLSDGPDALKELLRITPHAADTTKRPKVKSASGKPDADGRWFVEVAVSLPARTSPWRFSPVLRFGTESGAPIPVMWEELKASYKCTVDGDIITADSGARTVRFTGTTKATSHPVGASRATALVDVRVYKGGAA</sequence>
<dbReference type="PROSITE" id="PS50943">
    <property type="entry name" value="HTH_CROC1"/>
    <property type="match status" value="1"/>
</dbReference>
<dbReference type="SUPFAM" id="SSF47413">
    <property type="entry name" value="lambda repressor-like DNA-binding domains"/>
    <property type="match status" value="1"/>
</dbReference>
<dbReference type="AlphaFoldDB" id="A0A1I2IGI2"/>
<protein>
    <submittedName>
        <fullName evidence="2">RNA polymerase primary sigma factor</fullName>
    </submittedName>
</protein>
<feature type="domain" description="HTH cro/C1-type" evidence="1">
    <location>
        <begin position="7"/>
        <end position="61"/>
    </location>
</feature>
<organism evidence="2 3">
    <name type="scientific">Actinoplanes philippinensis</name>
    <dbReference type="NCBI Taxonomy" id="35752"/>
    <lineage>
        <taxon>Bacteria</taxon>
        <taxon>Bacillati</taxon>
        <taxon>Actinomycetota</taxon>
        <taxon>Actinomycetes</taxon>
        <taxon>Micromonosporales</taxon>
        <taxon>Micromonosporaceae</taxon>
        <taxon>Actinoplanes</taxon>
    </lineage>
</organism>
<evidence type="ECO:0000313" key="3">
    <source>
        <dbReference type="Proteomes" id="UP000199645"/>
    </source>
</evidence>
<accession>A0A1I2IGI2</accession>
<reference evidence="2 3" key="1">
    <citation type="submission" date="2016-10" db="EMBL/GenBank/DDBJ databases">
        <authorList>
            <person name="de Groot N.N."/>
        </authorList>
    </citation>
    <scope>NUCLEOTIDE SEQUENCE [LARGE SCALE GENOMIC DNA]</scope>
    <source>
        <strain evidence="2 3">DSM 43019</strain>
    </source>
</reference>
<dbReference type="OrthoDB" id="3267770at2"/>
<evidence type="ECO:0000259" key="1">
    <source>
        <dbReference type="PROSITE" id="PS50943"/>
    </source>
</evidence>